<gene>
    <name evidence="4" type="ORF">SAMN05421753_1274</name>
</gene>
<dbReference type="Proteomes" id="UP000199518">
    <property type="component" value="Unassembled WGS sequence"/>
</dbReference>
<dbReference type="OrthoDB" id="248552at2"/>
<dbReference type="SUPFAM" id="SSF55909">
    <property type="entry name" value="Pentein"/>
    <property type="match status" value="1"/>
</dbReference>
<organism evidence="4 5">
    <name type="scientific">Planctomicrobium piriforme</name>
    <dbReference type="NCBI Taxonomy" id="1576369"/>
    <lineage>
        <taxon>Bacteria</taxon>
        <taxon>Pseudomonadati</taxon>
        <taxon>Planctomycetota</taxon>
        <taxon>Planctomycetia</taxon>
        <taxon>Planctomycetales</taxon>
        <taxon>Planctomycetaceae</taxon>
        <taxon>Planctomicrobium</taxon>
    </lineage>
</organism>
<dbReference type="PANTHER" id="PTHR30420:SF2">
    <property type="entry name" value="N-SUCCINYLARGININE DIHYDROLASE"/>
    <property type="match status" value="1"/>
</dbReference>
<evidence type="ECO:0000256" key="3">
    <source>
        <dbReference type="NCBIfam" id="TIGR03241"/>
    </source>
</evidence>
<dbReference type="Pfam" id="PF04996">
    <property type="entry name" value="AstB"/>
    <property type="match status" value="1"/>
</dbReference>
<dbReference type="RefSeq" id="WP_092056989.1">
    <property type="nucleotide sequence ID" value="NZ_FOQD01000027.1"/>
</dbReference>
<dbReference type="NCBIfam" id="NF009789">
    <property type="entry name" value="PRK13281.1"/>
    <property type="match status" value="1"/>
</dbReference>
<dbReference type="STRING" id="1576369.SAMN05421753_1274"/>
<evidence type="ECO:0000256" key="1">
    <source>
        <dbReference type="ARBA" id="ARBA00022503"/>
    </source>
</evidence>
<dbReference type="GO" id="GO:0006527">
    <property type="term" value="P:L-arginine catabolic process"/>
    <property type="evidence" value="ECO:0007669"/>
    <property type="project" value="UniProtKB-UniRule"/>
</dbReference>
<proteinExistence type="inferred from homology"/>
<dbReference type="EC" id="3.5.3.23" evidence="3"/>
<dbReference type="PANTHER" id="PTHR30420">
    <property type="entry name" value="N-SUCCINYLARGININE DIHYDROLASE"/>
    <property type="match status" value="1"/>
</dbReference>
<reference evidence="5" key="1">
    <citation type="submission" date="2016-10" db="EMBL/GenBank/DDBJ databases">
        <authorList>
            <person name="Varghese N."/>
            <person name="Submissions S."/>
        </authorList>
    </citation>
    <scope>NUCLEOTIDE SEQUENCE [LARGE SCALE GENOMIC DNA]</scope>
    <source>
        <strain evidence="5">DSM 26348</strain>
    </source>
</reference>
<sequence length="447" mass="49355">MNAFEVNFDGLVGPTHHYGGLAAGNLASQKNKQCVSHPRQAALEGLAKMKLLFDLGLKQAVLPPHPRPHLEFLRSSGLTGTDAELITQAAKTRPDLLSMAYSSAAMWTANAATVSPSMDTADGRVHLTPANLISTKHRSLEAEDTTKILRSIFRDTHSFVVYDPLPRHRLLADEGAANHTRLCKSYGKPGIELFVYGRDEEDHNAPAPHRYAARQTLQACERIASLHELPPARRLFIQQNPEAIDAGVFHNDVIAVGNENVLLCHELAFVEQRASLQKIRAAMDCEQIIEVRSSELSLAEAVSTYLFNSQLVTLPEGGGEGVTSSVVKQMLLLCPSECETHPRARAVIDRILAEPNPINQVRFIDVRQSMKNGGGPACLRLRVVLTELELSRLHGNVLLTEELYRQLCDWVTRQYREELSLADLGDPLLMEEVQTALTELEGILHLG</sequence>
<keyword evidence="2 4" id="KW-0378">Hydrolase</keyword>
<name>A0A1I3T464_9PLAN</name>
<dbReference type="HAMAP" id="MF_01172">
    <property type="entry name" value="AstB"/>
    <property type="match status" value="1"/>
</dbReference>
<dbReference type="AlphaFoldDB" id="A0A1I3T464"/>
<accession>A0A1I3T464</accession>
<keyword evidence="5" id="KW-1185">Reference proteome</keyword>
<evidence type="ECO:0000313" key="5">
    <source>
        <dbReference type="Proteomes" id="UP000199518"/>
    </source>
</evidence>
<dbReference type="Gene3D" id="3.75.10.20">
    <property type="entry name" value="Succinylarginine dihydrolase"/>
    <property type="match status" value="1"/>
</dbReference>
<dbReference type="InterPro" id="IPR007079">
    <property type="entry name" value="SuccinylArg_d-Hdrlase_AstB"/>
</dbReference>
<evidence type="ECO:0000256" key="2">
    <source>
        <dbReference type="ARBA" id="ARBA00022801"/>
    </source>
</evidence>
<dbReference type="EMBL" id="FOQD01000027">
    <property type="protein sequence ID" value="SFJ64641.1"/>
    <property type="molecule type" value="Genomic_DNA"/>
</dbReference>
<protein>
    <recommendedName>
        <fullName evidence="3">N-succinylarginine dihydrolase</fullName>
        <ecNumber evidence="3">3.5.3.23</ecNumber>
    </recommendedName>
</protein>
<keyword evidence="1" id="KW-0056">Arginine metabolism</keyword>
<dbReference type="GO" id="GO:0009015">
    <property type="term" value="F:N-succinylarginine dihydrolase activity"/>
    <property type="evidence" value="ECO:0007669"/>
    <property type="project" value="UniProtKB-UniRule"/>
</dbReference>
<evidence type="ECO:0000313" key="4">
    <source>
        <dbReference type="EMBL" id="SFJ64641.1"/>
    </source>
</evidence>
<dbReference type="InterPro" id="IPR037031">
    <property type="entry name" value="AstB_sf"/>
</dbReference>
<dbReference type="NCBIfam" id="TIGR03241">
    <property type="entry name" value="arg_catab_astB"/>
    <property type="match status" value="1"/>
</dbReference>